<keyword evidence="5 8" id="KW-1133">Transmembrane helix</keyword>
<evidence type="ECO:0000256" key="3">
    <source>
        <dbReference type="ARBA" id="ARBA00004991"/>
    </source>
</evidence>
<comment type="caution">
    <text evidence="10">The sequence shown here is derived from an EMBL/GenBank/DDBJ whole genome shotgun (WGS) entry which is preliminary data.</text>
</comment>
<keyword evidence="4 8" id="KW-0812">Transmembrane</keyword>
<evidence type="ECO:0000256" key="6">
    <source>
        <dbReference type="ARBA" id="ARBA00023136"/>
    </source>
</evidence>
<evidence type="ECO:0000256" key="5">
    <source>
        <dbReference type="ARBA" id="ARBA00022989"/>
    </source>
</evidence>
<feature type="transmembrane region" description="Helical" evidence="8">
    <location>
        <begin position="174"/>
        <end position="202"/>
    </location>
</feature>
<feature type="transmembrane region" description="Helical" evidence="8">
    <location>
        <begin position="147"/>
        <end position="167"/>
    </location>
</feature>
<dbReference type="GO" id="GO:0016020">
    <property type="term" value="C:membrane"/>
    <property type="evidence" value="ECO:0007669"/>
    <property type="project" value="UniProtKB-SubCell"/>
</dbReference>
<dbReference type="GO" id="GO:0046513">
    <property type="term" value="P:ceramide biosynthetic process"/>
    <property type="evidence" value="ECO:0007669"/>
    <property type="project" value="InterPro"/>
</dbReference>
<comment type="pathway">
    <text evidence="3">Sphingolipid metabolism.</text>
</comment>
<evidence type="ECO:0000259" key="9">
    <source>
        <dbReference type="SMART" id="SM00724"/>
    </source>
</evidence>
<evidence type="ECO:0000313" key="11">
    <source>
        <dbReference type="Proteomes" id="UP000285301"/>
    </source>
</evidence>
<dbReference type="GO" id="GO:0050291">
    <property type="term" value="F:sphingosine N-acyltransferase activity"/>
    <property type="evidence" value="ECO:0007669"/>
    <property type="project" value="InterPro"/>
</dbReference>
<feature type="domain" description="TLC" evidence="9">
    <location>
        <begin position="94"/>
        <end position="255"/>
    </location>
</feature>
<dbReference type="SMART" id="SM00724">
    <property type="entry name" value="TLC"/>
    <property type="match status" value="1"/>
</dbReference>
<dbReference type="UniPathway" id="UPA00222"/>
<dbReference type="EMBL" id="NCKU01003029">
    <property type="protein sequence ID" value="RWS08325.1"/>
    <property type="molecule type" value="Genomic_DNA"/>
</dbReference>
<evidence type="ECO:0000256" key="8">
    <source>
        <dbReference type="SAM" id="Phobius"/>
    </source>
</evidence>
<dbReference type="InterPro" id="IPR016439">
    <property type="entry name" value="Lag1/Lac1-like"/>
</dbReference>
<feature type="transmembrane region" description="Helical" evidence="8">
    <location>
        <begin position="222"/>
        <end position="251"/>
    </location>
</feature>
<gene>
    <name evidence="10" type="ORF">B4U79_01584</name>
</gene>
<proteinExistence type="predicted"/>
<feature type="non-terminal residue" evidence="10">
    <location>
        <position position="314"/>
    </location>
</feature>
<keyword evidence="6 8" id="KW-0472">Membrane</keyword>
<name>A0A3S3S2S0_9ACAR</name>
<feature type="region of interest" description="Disordered" evidence="7">
    <location>
        <begin position="269"/>
        <end position="297"/>
    </location>
</feature>
<dbReference type="Proteomes" id="UP000285301">
    <property type="component" value="Unassembled WGS sequence"/>
</dbReference>
<evidence type="ECO:0000256" key="7">
    <source>
        <dbReference type="SAM" id="MobiDB-lite"/>
    </source>
</evidence>
<dbReference type="STRING" id="1965070.A0A3S3S2S0"/>
<dbReference type="OrthoDB" id="537032at2759"/>
<evidence type="ECO:0000256" key="1">
    <source>
        <dbReference type="ARBA" id="ARBA00004141"/>
    </source>
</evidence>
<keyword evidence="11" id="KW-1185">Reference proteome</keyword>
<feature type="transmembrane region" description="Helical" evidence="8">
    <location>
        <begin position="55"/>
        <end position="79"/>
    </location>
</feature>
<accession>A0A3S3S2S0</accession>
<reference evidence="10 11" key="1">
    <citation type="journal article" date="2018" name="Gigascience">
        <title>Genomes of trombidid mites reveal novel predicted allergens and laterally-transferred genes associated with secondary metabolism.</title>
        <authorList>
            <person name="Dong X."/>
            <person name="Chaisiri K."/>
            <person name="Xia D."/>
            <person name="Armstrong S.D."/>
            <person name="Fang Y."/>
            <person name="Donnelly M.J."/>
            <person name="Kadowaki T."/>
            <person name="McGarry J.W."/>
            <person name="Darby A.C."/>
            <person name="Makepeace B.L."/>
        </authorList>
    </citation>
    <scope>NUCLEOTIDE SEQUENCE [LARGE SCALE GENOMIC DNA]</scope>
    <source>
        <strain evidence="10">UoL-WK</strain>
    </source>
</reference>
<evidence type="ECO:0000313" key="10">
    <source>
        <dbReference type="EMBL" id="RWS08325.1"/>
    </source>
</evidence>
<evidence type="ECO:0000256" key="4">
    <source>
        <dbReference type="ARBA" id="ARBA00022692"/>
    </source>
</evidence>
<evidence type="ECO:0000256" key="2">
    <source>
        <dbReference type="ARBA" id="ARBA00004760"/>
    </source>
</evidence>
<dbReference type="Pfam" id="PF03798">
    <property type="entry name" value="TRAM_LAG1_CLN8"/>
    <property type="match status" value="1"/>
</dbReference>
<protein>
    <submittedName>
        <fullName evidence="10">Ceramide synthase 1-like protein</fullName>
    </submittedName>
</protein>
<sequence length="314" mass="37404">MTTNSVWELSPTFTQLYYGTKKFVFDNVQYLRVNYTFPDEFFADIRRCYNNLDDYVLTLIILLAIGWTVIRSVLTTRVFKPIAAYYKLPKDESEKLPESAWKCLFYTLSWMYVARIILLKPECQYFFRPSLVWKDYSMSATIPLDVYIIYVIQLSFYIHSVYATLFVDQWRKDSLVLIGHHIITSVMLLFSLSTRFIARLYWFPLRSLYMTSVYLHENRIQVPFTFAINCLLYILLSMNVYWFTFILNLLYKVISGQIPLEDVRDFDEEQRSDQENGKVCIENDANGEIMEGKQKQNPSRYFLRQRKDVSISRS</sequence>
<organism evidence="10 11">
    <name type="scientific">Dinothrombium tinctorium</name>
    <dbReference type="NCBI Taxonomy" id="1965070"/>
    <lineage>
        <taxon>Eukaryota</taxon>
        <taxon>Metazoa</taxon>
        <taxon>Ecdysozoa</taxon>
        <taxon>Arthropoda</taxon>
        <taxon>Chelicerata</taxon>
        <taxon>Arachnida</taxon>
        <taxon>Acari</taxon>
        <taxon>Acariformes</taxon>
        <taxon>Trombidiformes</taxon>
        <taxon>Prostigmata</taxon>
        <taxon>Anystina</taxon>
        <taxon>Parasitengona</taxon>
        <taxon>Trombidioidea</taxon>
        <taxon>Trombidiidae</taxon>
        <taxon>Dinothrombium</taxon>
    </lineage>
</organism>
<dbReference type="PANTHER" id="PTHR12560">
    <property type="entry name" value="LONGEVITY ASSURANCE FACTOR 1 LAG1"/>
    <property type="match status" value="1"/>
</dbReference>
<dbReference type="PANTHER" id="PTHR12560:SF58">
    <property type="entry name" value="CERAMIDE SYNTHASE 1"/>
    <property type="match status" value="1"/>
</dbReference>
<comment type="pathway">
    <text evidence="2">Lipid metabolism; sphingolipid metabolism.</text>
</comment>
<dbReference type="AlphaFoldDB" id="A0A3S3S2S0"/>
<dbReference type="InterPro" id="IPR006634">
    <property type="entry name" value="TLC-dom"/>
</dbReference>
<comment type="subcellular location">
    <subcellularLocation>
        <location evidence="1">Membrane</location>
        <topology evidence="1">Multi-pass membrane protein</topology>
    </subcellularLocation>
</comment>